<dbReference type="PANTHER" id="PTHR11022">
    <property type="entry name" value="PEPTIDOGLYCAN RECOGNITION PROTEIN"/>
    <property type="match status" value="1"/>
</dbReference>
<keyword evidence="3 7" id="KW-0732">Signal</keyword>
<dbReference type="Pfam" id="PF01510">
    <property type="entry name" value="Amidase_2"/>
    <property type="match status" value="1"/>
</dbReference>
<gene>
    <name evidence="10" type="ORF">GDO81_007007</name>
</gene>
<dbReference type="InterPro" id="IPR015510">
    <property type="entry name" value="PGRP"/>
</dbReference>
<dbReference type="InterPro" id="IPR002502">
    <property type="entry name" value="Amidase_domain"/>
</dbReference>
<feature type="disulfide bond" evidence="6">
    <location>
        <begin position="54"/>
        <end position="60"/>
    </location>
</feature>
<dbReference type="SMART" id="SM00701">
    <property type="entry name" value="PGRP"/>
    <property type="match status" value="1"/>
</dbReference>
<dbReference type="GO" id="GO:0045087">
    <property type="term" value="P:innate immune response"/>
    <property type="evidence" value="ECO:0007669"/>
    <property type="project" value="UniProtKB-KW"/>
</dbReference>
<keyword evidence="4" id="KW-0391">Immunity</keyword>
<feature type="signal peptide" evidence="7">
    <location>
        <begin position="1"/>
        <end position="16"/>
    </location>
</feature>
<feature type="chain" id="PRO_5043854580" description="Peptidoglycan-recognition protein" evidence="7">
    <location>
        <begin position="17"/>
        <end position="181"/>
    </location>
</feature>
<evidence type="ECO:0000313" key="10">
    <source>
        <dbReference type="EMBL" id="KAG8591004.1"/>
    </source>
</evidence>
<evidence type="ECO:0000256" key="5">
    <source>
        <dbReference type="ARBA" id="ARBA00023157"/>
    </source>
</evidence>
<dbReference type="InterPro" id="IPR017331">
    <property type="entry name" value="Peptidoglycan_recognition"/>
</dbReference>
<dbReference type="Proteomes" id="UP000824782">
    <property type="component" value="Unassembled WGS sequence"/>
</dbReference>
<evidence type="ECO:0000259" key="9">
    <source>
        <dbReference type="SMART" id="SM00701"/>
    </source>
</evidence>
<evidence type="ECO:0000313" key="11">
    <source>
        <dbReference type="Proteomes" id="UP000824782"/>
    </source>
</evidence>
<dbReference type="GO" id="GO:0008745">
    <property type="term" value="F:N-acetylmuramoyl-L-alanine amidase activity"/>
    <property type="evidence" value="ECO:0007669"/>
    <property type="project" value="InterPro"/>
</dbReference>
<dbReference type="InterPro" id="IPR006619">
    <property type="entry name" value="PGRP_domain_met/bac"/>
</dbReference>
<evidence type="ECO:0000259" key="8">
    <source>
        <dbReference type="SMART" id="SM00644"/>
    </source>
</evidence>
<comment type="similarity">
    <text evidence="1">Belongs to the N-acetylmuramoyl-L-alanine amidase 2 family.</text>
</comment>
<dbReference type="PANTHER" id="PTHR11022:SF79">
    <property type="entry name" value="PEPTIDOGLYCAN-RECOGNITION PROTEIN"/>
    <property type="match status" value="1"/>
</dbReference>
<dbReference type="PIRSF" id="PIRSF037945">
    <property type="entry name" value="PGRPs"/>
    <property type="match status" value="1"/>
</dbReference>
<dbReference type="CDD" id="cd06583">
    <property type="entry name" value="PGRP"/>
    <property type="match status" value="1"/>
</dbReference>
<dbReference type="GO" id="GO:0009253">
    <property type="term" value="P:peptidoglycan catabolic process"/>
    <property type="evidence" value="ECO:0007669"/>
    <property type="project" value="InterPro"/>
</dbReference>
<dbReference type="AlphaFoldDB" id="A0AAV7D0Q8"/>
<evidence type="ECO:0000256" key="1">
    <source>
        <dbReference type="ARBA" id="ARBA00007553"/>
    </source>
</evidence>
<evidence type="ECO:0000256" key="4">
    <source>
        <dbReference type="ARBA" id="ARBA00022859"/>
    </source>
</evidence>
<keyword evidence="11" id="KW-1185">Reference proteome</keyword>
<proteinExistence type="inferred from homology"/>
<evidence type="ECO:0000256" key="6">
    <source>
        <dbReference type="PIRSR" id="PIRSR037945-1"/>
    </source>
</evidence>
<dbReference type="GO" id="GO:0008270">
    <property type="term" value="F:zinc ion binding"/>
    <property type="evidence" value="ECO:0007669"/>
    <property type="project" value="InterPro"/>
</dbReference>
<dbReference type="EMBL" id="WNYA01000002">
    <property type="protein sequence ID" value="KAG8591004.1"/>
    <property type="molecule type" value="Genomic_DNA"/>
</dbReference>
<keyword evidence="2" id="KW-0399">Innate immunity</keyword>
<sequence>MLRLFAFLALCALAQCCPTILTKSQWGGRAPTCRTAMATPVTYVVIHHTAGAACSSQSTCITQAKNIQNMHINTNGWCDIGYSFLVGGDGSIFEGRGWTSVGAHAPNYNSNSIGISLIGTFTSSNPTTAAQNAAKNLISCGVTRGYIKSAYILKGHRNVTATECPGNTFYNTVKTWPRFQA</sequence>
<dbReference type="Gene3D" id="3.40.80.10">
    <property type="entry name" value="Peptidoglycan recognition protein-like"/>
    <property type="match status" value="1"/>
</dbReference>
<feature type="domain" description="Peptidoglycan recognition protein family" evidence="9">
    <location>
        <begin position="18"/>
        <end position="160"/>
    </location>
</feature>
<keyword evidence="5 6" id="KW-1015">Disulfide bond</keyword>
<dbReference type="GO" id="GO:0042834">
    <property type="term" value="F:peptidoglycan binding"/>
    <property type="evidence" value="ECO:0007669"/>
    <property type="project" value="InterPro"/>
</dbReference>
<protein>
    <recommendedName>
        <fullName evidence="12">Peptidoglycan-recognition protein</fullName>
    </recommendedName>
</protein>
<evidence type="ECO:0000256" key="7">
    <source>
        <dbReference type="SAM" id="SignalP"/>
    </source>
</evidence>
<dbReference type="SMART" id="SM00644">
    <property type="entry name" value="Ami_2"/>
    <property type="match status" value="1"/>
</dbReference>
<dbReference type="SUPFAM" id="SSF55846">
    <property type="entry name" value="N-acetylmuramoyl-L-alanine amidase-like"/>
    <property type="match status" value="1"/>
</dbReference>
<reference evidence="10" key="1">
    <citation type="thesis" date="2020" institute="ProQuest LLC" country="789 East Eisenhower Parkway, Ann Arbor, MI, USA">
        <title>Comparative Genomics and Chromosome Evolution.</title>
        <authorList>
            <person name="Mudd A.B."/>
        </authorList>
    </citation>
    <scope>NUCLEOTIDE SEQUENCE</scope>
    <source>
        <strain evidence="10">237g6f4</strain>
        <tissue evidence="10">Blood</tissue>
    </source>
</reference>
<comment type="caution">
    <text evidence="10">The sequence shown here is derived from an EMBL/GenBank/DDBJ whole genome shotgun (WGS) entry which is preliminary data.</text>
</comment>
<evidence type="ECO:0000256" key="3">
    <source>
        <dbReference type="ARBA" id="ARBA00022729"/>
    </source>
</evidence>
<feature type="disulfide bond" evidence="6">
    <location>
        <begin position="17"/>
        <end position="140"/>
    </location>
</feature>
<evidence type="ECO:0000256" key="2">
    <source>
        <dbReference type="ARBA" id="ARBA00022588"/>
    </source>
</evidence>
<organism evidence="10 11">
    <name type="scientific">Engystomops pustulosus</name>
    <name type="common">Tungara frog</name>
    <name type="synonym">Physalaemus pustulosus</name>
    <dbReference type="NCBI Taxonomy" id="76066"/>
    <lineage>
        <taxon>Eukaryota</taxon>
        <taxon>Metazoa</taxon>
        <taxon>Chordata</taxon>
        <taxon>Craniata</taxon>
        <taxon>Vertebrata</taxon>
        <taxon>Euteleostomi</taxon>
        <taxon>Amphibia</taxon>
        <taxon>Batrachia</taxon>
        <taxon>Anura</taxon>
        <taxon>Neobatrachia</taxon>
        <taxon>Hyloidea</taxon>
        <taxon>Leptodactylidae</taxon>
        <taxon>Leiuperinae</taxon>
        <taxon>Engystomops</taxon>
    </lineage>
</organism>
<dbReference type="InterPro" id="IPR036505">
    <property type="entry name" value="Amidase/PGRP_sf"/>
</dbReference>
<dbReference type="FunFam" id="3.40.80.10:FF:000001">
    <property type="entry name" value="Peptidoglycan recognition protein 1"/>
    <property type="match status" value="1"/>
</dbReference>
<name>A0AAV7D0Q8_ENGPU</name>
<accession>A0AAV7D0Q8</accession>
<evidence type="ECO:0008006" key="12">
    <source>
        <dbReference type="Google" id="ProtNLM"/>
    </source>
</evidence>
<feature type="domain" description="N-acetylmuramoyl-L-alanine amidase" evidence="8">
    <location>
        <begin position="29"/>
        <end position="166"/>
    </location>
</feature>